<proteinExistence type="predicted"/>
<keyword evidence="1" id="KW-0732">Signal</keyword>
<dbReference type="EMBL" id="FUZU01000001">
    <property type="protein sequence ID" value="SKC52797.1"/>
    <property type="molecule type" value="Genomic_DNA"/>
</dbReference>
<evidence type="ECO:0000313" key="2">
    <source>
        <dbReference type="EMBL" id="SKC52797.1"/>
    </source>
</evidence>
<organism evidence="2 3">
    <name type="scientific">Ohtaekwangia koreensis</name>
    <dbReference type="NCBI Taxonomy" id="688867"/>
    <lineage>
        <taxon>Bacteria</taxon>
        <taxon>Pseudomonadati</taxon>
        <taxon>Bacteroidota</taxon>
        <taxon>Cytophagia</taxon>
        <taxon>Cytophagales</taxon>
        <taxon>Fulvivirgaceae</taxon>
        <taxon>Ohtaekwangia</taxon>
    </lineage>
</organism>
<keyword evidence="3" id="KW-1185">Reference proteome</keyword>
<reference evidence="2 3" key="1">
    <citation type="submission" date="2017-02" db="EMBL/GenBank/DDBJ databases">
        <authorList>
            <person name="Peterson S.W."/>
        </authorList>
    </citation>
    <scope>NUCLEOTIDE SEQUENCE [LARGE SCALE GENOMIC DNA]</scope>
    <source>
        <strain evidence="2 3">DSM 25262</strain>
    </source>
</reference>
<gene>
    <name evidence="2" type="ORF">SAMN05660236_1283</name>
</gene>
<dbReference type="Proteomes" id="UP000190961">
    <property type="component" value="Unassembled WGS sequence"/>
</dbReference>
<feature type="signal peptide" evidence="1">
    <location>
        <begin position="1"/>
        <end position="23"/>
    </location>
</feature>
<evidence type="ECO:0000313" key="3">
    <source>
        <dbReference type="Proteomes" id="UP000190961"/>
    </source>
</evidence>
<feature type="chain" id="PRO_5012866164" description="DUF1579 domain-containing protein" evidence="1">
    <location>
        <begin position="24"/>
        <end position="182"/>
    </location>
</feature>
<dbReference type="OrthoDB" id="1437459at2"/>
<evidence type="ECO:0008006" key="4">
    <source>
        <dbReference type="Google" id="ProtNLM"/>
    </source>
</evidence>
<dbReference type="STRING" id="688867.SAMN05660236_1283"/>
<accession>A0A1T5JMM2</accession>
<sequence length="182" mass="20751">MKNLLILILSILLHAITTGTLFAQETGDKEKMKVFAAWVGRWQGESFMRMGPGEPRKATMDERIESKLDGMILLVEGIGKTFDPATKQDFVVHHALAILSYDKSTDQYKFKSYLKDGRSTDAWVKVTGENTFQWGFDIPGRGKMRYAIALDPVKKTWDETGEFSQDGTTWNNFFNMHLTKTE</sequence>
<dbReference type="AlphaFoldDB" id="A0A1T5JMM2"/>
<evidence type="ECO:0000256" key="1">
    <source>
        <dbReference type="SAM" id="SignalP"/>
    </source>
</evidence>
<name>A0A1T5JMM2_9BACT</name>
<protein>
    <recommendedName>
        <fullName evidence="4">DUF1579 domain-containing protein</fullName>
    </recommendedName>
</protein>
<dbReference type="RefSeq" id="WP_079685832.1">
    <property type="nucleotide sequence ID" value="NZ_FUZU01000001.1"/>
</dbReference>